<dbReference type="Gene3D" id="2.70.98.30">
    <property type="entry name" value="Golgi alpha-mannosidase II, domain 4"/>
    <property type="match status" value="1"/>
</dbReference>
<evidence type="ECO:0000256" key="6">
    <source>
        <dbReference type="ARBA" id="ARBA00023295"/>
    </source>
</evidence>
<evidence type="ECO:0000256" key="2">
    <source>
        <dbReference type="ARBA" id="ARBA00010730"/>
    </source>
</evidence>
<dbReference type="OrthoDB" id="4473401at2759"/>
<feature type="domain" description="Glycosyl hydrolase family 81 N-terminal" evidence="11">
    <location>
        <begin position="223"/>
        <end position="357"/>
    </location>
</feature>
<keyword evidence="10" id="KW-0472">Membrane</keyword>
<evidence type="ECO:0000256" key="8">
    <source>
        <dbReference type="ARBA" id="ARBA00023326"/>
    </source>
</evidence>
<evidence type="ECO:0000256" key="3">
    <source>
        <dbReference type="ARBA" id="ARBA00012780"/>
    </source>
</evidence>
<feature type="transmembrane region" description="Helical" evidence="10">
    <location>
        <begin position="121"/>
        <end position="143"/>
    </location>
</feature>
<dbReference type="Pfam" id="PF17652">
    <property type="entry name" value="Glyco_hydro81C"/>
    <property type="match status" value="1"/>
</dbReference>
<feature type="domain" description="Glycosyl hydrolase family 81 C-terminal" evidence="12">
    <location>
        <begin position="662"/>
        <end position="1044"/>
    </location>
</feature>
<dbReference type="PANTHER" id="PTHR31983">
    <property type="entry name" value="ENDO-1,3(4)-BETA-GLUCANASE 1"/>
    <property type="match status" value="1"/>
</dbReference>
<name>K0S2X4_THAOC</name>
<keyword evidence="6" id="KW-0326">Glycosidase</keyword>
<dbReference type="Pfam" id="PF03639">
    <property type="entry name" value="Glyco_hydro_81"/>
    <property type="match status" value="2"/>
</dbReference>
<keyword evidence="7" id="KW-0961">Cell wall biogenesis/degradation</keyword>
<evidence type="ECO:0000256" key="9">
    <source>
        <dbReference type="SAM" id="MobiDB-lite"/>
    </source>
</evidence>
<dbReference type="GO" id="GO:0042973">
    <property type="term" value="F:glucan endo-1,3-beta-D-glucosidase activity"/>
    <property type="evidence" value="ECO:0007669"/>
    <property type="project" value="UniProtKB-EC"/>
</dbReference>
<protein>
    <recommendedName>
        <fullName evidence="3">glucan endo-1,3-beta-D-glucosidase</fullName>
        <ecNumber evidence="3">3.2.1.39</ecNumber>
    </recommendedName>
</protein>
<comment type="similarity">
    <text evidence="2">Belongs to the glycosyl hydrolase 81 family.</text>
</comment>
<evidence type="ECO:0000256" key="4">
    <source>
        <dbReference type="ARBA" id="ARBA00022801"/>
    </source>
</evidence>
<dbReference type="eggNOG" id="KOG2254">
    <property type="taxonomic scope" value="Eukaryota"/>
</dbReference>
<evidence type="ECO:0000259" key="11">
    <source>
        <dbReference type="Pfam" id="PF03639"/>
    </source>
</evidence>
<dbReference type="GO" id="GO:0071555">
    <property type="term" value="P:cell wall organization"/>
    <property type="evidence" value="ECO:0007669"/>
    <property type="project" value="UniProtKB-KW"/>
</dbReference>
<dbReference type="GO" id="GO:0000272">
    <property type="term" value="P:polysaccharide catabolic process"/>
    <property type="evidence" value="ECO:0007669"/>
    <property type="project" value="UniProtKB-KW"/>
</dbReference>
<dbReference type="AlphaFoldDB" id="K0S2X4"/>
<dbReference type="InterPro" id="IPR040720">
    <property type="entry name" value="GH81_C"/>
</dbReference>
<gene>
    <name evidence="13" type="ORF">THAOC_24911</name>
</gene>
<dbReference type="EC" id="3.2.1.39" evidence="3"/>
<keyword evidence="8" id="KW-0624">Polysaccharide degradation</keyword>
<dbReference type="Proteomes" id="UP000266841">
    <property type="component" value="Unassembled WGS sequence"/>
</dbReference>
<dbReference type="PROSITE" id="PS52008">
    <property type="entry name" value="GH81"/>
    <property type="match status" value="1"/>
</dbReference>
<feature type="compositionally biased region" description="Polar residues" evidence="9">
    <location>
        <begin position="1"/>
        <end position="10"/>
    </location>
</feature>
<comment type="catalytic activity">
    <reaction evidence="1">
        <text>Hydrolysis of (1-&gt;3)-beta-D-glucosidic linkages in (1-&gt;3)-beta-D-glucans.</text>
        <dbReference type="EC" id="3.2.1.39"/>
    </reaction>
</comment>
<dbReference type="EMBL" id="AGNL01034195">
    <property type="protein sequence ID" value="EJK55366.1"/>
    <property type="molecule type" value="Genomic_DNA"/>
</dbReference>
<keyword evidence="10" id="KW-1133">Transmembrane helix</keyword>
<evidence type="ECO:0000256" key="5">
    <source>
        <dbReference type="ARBA" id="ARBA00023277"/>
    </source>
</evidence>
<sequence>MSNYGTATNDSSKRAFPRIDSGHSGGGGTTNTNESEPLLGVVLLGTDGNDESVNEFPEVSSDPHIGITISGRQELDTLAYSRDPDESTLLSRFAVAEGRWRWRGVAKRLLICEGGGGDPPFVLVCLGLAVGIGICAVSAFAYVSYVHRHGGVIATGAGAASAVESIGTWKMPFDKVSRESFGDPVQDIMDPSLFDNSLLYDGAWVNGHQGQKNSTHLPRPFLKVPFPTGGFWTNLVLRPTGEASSSSSYSYPIVAYPYSFQWSSRGDLRISYSASRRVIKARSIQDAFAPDMTMSSVEQTVSRHVTAFDSLSVTLRYSRGKSSGFYETYLVQGSPYVTFRYDGLRPKLIALSDFEDIACLPIIQSVETSKPSTVQRRRLATASFSGDGKQLGVCVESESTSSNKAVTGVQFLVTTIEGLIWLVFSSEPITFEFQRRSIMSTAAFEGVIRLALVPQSSDFRNYGSTQTSRSTADLQQLILSSGVKRLIHHADAYPVGGSVSWKFRSGTRMPMATAAVATSKGSKRNIGGQNLRKLKRELIEENNIGKVSFAFDVRHLSSSPQNANYGTSLLMLSLPHHAASISSAEELLLAHESFDISYESIKGRMVPVIGNTWSYEEELTLMGFGDEPRASPKATPTSSTNAAHGSISSVVNEAVATSTLDQSIRDLIMRQVDMDLKINLPIIAQGAYGFGKQIARLAQLSHIADVVGKAKPNLNATGNNSTLNDSAKVASRGFAMLEKYLTMWLAGDGNGVVFDANLGGILSKEGMTSLQADFGNARYNDHLFHYGYVLYAAAILGRANPKFISQYGQHVDSFFYDVANDVSAEYKNGGDVFFPRSRHKSWYDGHSFASGLFMFANGKNQESSSEAVNCYYGAYLWAKIRWKDGGLEHSKVDFARLLLATEITGAKTYWHMTTNSTQPALESDGITDGITDGNLIPTPYSLKFRQNLMVGNLGMSDVVVETWFGTESIYVHMINFLPVTSISAALFDKSFVEEERRLIGEAGLVEDAWRGYDICNHAISDPNEAWLEAQGLSSLTLDSGLSKSQVLFWVSTRDGFLSSTTIEAEGLPGTDDQKTGFITW</sequence>
<comment type="caution">
    <text evidence="13">The sequence shown here is derived from an EMBL/GenBank/DDBJ whole genome shotgun (WGS) entry which is preliminary data.</text>
</comment>
<feature type="domain" description="Glycosyl hydrolase family 81 N-terminal" evidence="11">
    <location>
        <begin position="564"/>
        <end position="620"/>
    </location>
</feature>
<dbReference type="InterPro" id="IPR040451">
    <property type="entry name" value="GH81_N"/>
</dbReference>
<dbReference type="OMA" id="MYWIATR"/>
<evidence type="ECO:0000313" key="13">
    <source>
        <dbReference type="EMBL" id="EJK55366.1"/>
    </source>
</evidence>
<accession>K0S2X4</accession>
<evidence type="ECO:0000256" key="10">
    <source>
        <dbReference type="SAM" id="Phobius"/>
    </source>
</evidence>
<keyword evidence="10" id="KW-0812">Transmembrane</keyword>
<feature type="region of interest" description="Disordered" evidence="9">
    <location>
        <begin position="1"/>
        <end position="35"/>
    </location>
</feature>
<evidence type="ECO:0000256" key="7">
    <source>
        <dbReference type="ARBA" id="ARBA00023316"/>
    </source>
</evidence>
<keyword evidence="4" id="KW-0378">Hydrolase</keyword>
<keyword evidence="5" id="KW-0119">Carbohydrate metabolism</keyword>
<dbReference type="GO" id="GO:0052861">
    <property type="term" value="F:endo-1,3(4)-beta-glucanase activity"/>
    <property type="evidence" value="ECO:0007669"/>
    <property type="project" value="InterPro"/>
</dbReference>
<reference evidence="13 14" key="1">
    <citation type="journal article" date="2012" name="Genome Biol.">
        <title>Genome and low-iron response of an oceanic diatom adapted to chronic iron limitation.</title>
        <authorList>
            <person name="Lommer M."/>
            <person name="Specht M."/>
            <person name="Roy A.S."/>
            <person name="Kraemer L."/>
            <person name="Andreson R."/>
            <person name="Gutowska M.A."/>
            <person name="Wolf J."/>
            <person name="Bergner S.V."/>
            <person name="Schilhabel M.B."/>
            <person name="Klostermeier U.C."/>
            <person name="Beiko R.G."/>
            <person name="Rosenstiel P."/>
            <person name="Hippler M."/>
            <person name="Laroche J."/>
        </authorList>
    </citation>
    <scope>NUCLEOTIDE SEQUENCE [LARGE SCALE GENOMIC DNA]</scope>
    <source>
        <strain evidence="13 14">CCMP1005</strain>
    </source>
</reference>
<evidence type="ECO:0000256" key="1">
    <source>
        <dbReference type="ARBA" id="ARBA00000382"/>
    </source>
</evidence>
<evidence type="ECO:0000259" key="12">
    <source>
        <dbReference type="Pfam" id="PF17652"/>
    </source>
</evidence>
<keyword evidence="14" id="KW-1185">Reference proteome</keyword>
<organism evidence="13 14">
    <name type="scientific">Thalassiosira oceanica</name>
    <name type="common">Marine diatom</name>
    <dbReference type="NCBI Taxonomy" id="159749"/>
    <lineage>
        <taxon>Eukaryota</taxon>
        <taxon>Sar</taxon>
        <taxon>Stramenopiles</taxon>
        <taxon>Ochrophyta</taxon>
        <taxon>Bacillariophyta</taxon>
        <taxon>Coscinodiscophyceae</taxon>
        <taxon>Thalassiosirophycidae</taxon>
        <taxon>Thalassiosirales</taxon>
        <taxon>Thalassiosiraceae</taxon>
        <taxon>Thalassiosira</taxon>
    </lineage>
</organism>
<proteinExistence type="inferred from homology"/>
<evidence type="ECO:0000313" key="14">
    <source>
        <dbReference type="Proteomes" id="UP000266841"/>
    </source>
</evidence>
<dbReference type="PANTHER" id="PTHR31983:SF0">
    <property type="entry name" value="GLUCAN ENDO-1,3-BETA-D-GLUCOSIDASE 2"/>
    <property type="match status" value="1"/>
</dbReference>
<dbReference type="InterPro" id="IPR005200">
    <property type="entry name" value="Endo-beta-glucanase"/>
</dbReference>